<sequence length="150" mass="16560">MRRRVEQLVGAVILALSATACSELGEVVDPDWRAIFEENSGIDLPADAEFTMIARSDGGFTADFVSIYRIHVPDPEPGGLFDPETYTRAADGGDGEHLARLTEEAGETGDDVSDVHPTHCKWDLENEQFYELILCRTAEDGEFLAFETHI</sequence>
<protein>
    <recommendedName>
        <fullName evidence="3">Lipoprotein</fullName>
    </recommendedName>
</protein>
<evidence type="ECO:0000313" key="2">
    <source>
        <dbReference type="Proteomes" id="UP000019754"/>
    </source>
</evidence>
<accession>A0A022KTA4</accession>
<dbReference type="HOGENOM" id="CLU_1737048_0_0_11"/>
<dbReference type="PROSITE" id="PS51257">
    <property type="entry name" value="PROKAR_LIPOPROTEIN"/>
    <property type="match status" value="1"/>
</dbReference>
<proteinExistence type="predicted"/>
<dbReference type="AlphaFoldDB" id="A0A022KTA4"/>
<reference evidence="1 2" key="1">
    <citation type="journal article" date="2013" name="Genome Announc.">
        <title>Draft genome sequence of an Actinobacterium, Brachybacterium muris strain UCD-AY4.</title>
        <authorList>
            <person name="Lo J.R."/>
            <person name="Lang J.M."/>
            <person name="Darling A.E."/>
            <person name="Eisen J.A."/>
            <person name="Coil D.A."/>
        </authorList>
    </citation>
    <scope>NUCLEOTIDE SEQUENCE [LARGE SCALE GENOMIC DNA]</scope>
    <source>
        <strain evidence="1 2">UCD-AY4</strain>
    </source>
</reference>
<evidence type="ECO:0000313" key="1">
    <source>
        <dbReference type="EMBL" id="EYT49039.1"/>
    </source>
</evidence>
<gene>
    <name evidence="1" type="ORF">D641_0110190</name>
</gene>
<dbReference type="Proteomes" id="UP000019754">
    <property type="component" value="Unassembled WGS sequence"/>
</dbReference>
<name>A0A022KTA4_9MICO</name>
<organism evidence="1 2">
    <name type="scientific">Brachybacterium muris UCD-AY4</name>
    <dbReference type="NCBI Taxonomy" id="1249481"/>
    <lineage>
        <taxon>Bacteria</taxon>
        <taxon>Bacillati</taxon>
        <taxon>Actinomycetota</taxon>
        <taxon>Actinomycetes</taxon>
        <taxon>Micrococcales</taxon>
        <taxon>Dermabacteraceae</taxon>
        <taxon>Brachybacterium</taxon>
    </lineage>
</organism>
<dbReference type="EMBL" id="AORC01000011">
    <property type="protein sequence ID" value="EYT49039.1"/>
    <property type="molecule type" value="Genomic_DNA"/>
</dbReference>
<evidence type="ECO:0008006" key="3">
    <source>
        <dbReference type="Google" id="ProtNLM"/>
    </source>
</evidence>
<comment type="caution">
    <text evidence="1">The sequence shown here is derived from an EMBL/GenBank/DDBJ whole genome shotgun (WGS) entry which is preliminary data.</text>
</comment>
<keyword evidence="2" id="KW-1185">Reference proteome</keyword>